<dbReference type="EMBL" id="JBJQND010000002">
    <property type="protein sequence ID" value="KAL3884339.1"/>
    <property type="molecule type" value="Genomic_DNA"/>
</dbReference>
<protein>
    <submittedName>
        <fullName evidence="1">Uncharacterized protein</fullName>
    </submittedName>
</protein>
<evidence type="ECO:0000313" key="2">
    <source>
        <dbReference type="Proteomes" id="UP001634394"/>
    </source>
</evidence>
<gene>
    <name evidence="1" type="ORF">ACJMK2_024486</name>
</gene>
<proteinExistence type="predicted"/>
<comment type="caution">
    <text evidence="1">The sequence shown here is derived from an EMBL/GenBank/DDBJ whole genome shotgun (WGS) entry which is preliminary data.</text>
</comment>
<reference evidence="1 2" key="1">
    <citation type="submission" date="2024-11" db="EMBL/GenBank/DDBJ databases">
        <title>Chromosome-level genome assembly of the freshwater bivalve Anodonta woodiana.</title>
        <authorList>
            <person name="Chen X."/>
        </authorList>
    </citation>
    <scope>NUCLEOTIDE SEQUENCE [LARGE SCALE GENOMIC DNA]</scope>
    <source>
        <strain evidence="1">MN2024</strain>
        <tissue evidence="1">Gills</tissue>
    </source>
</reference>
<accession>A0ABD3XDJ7</accession>
<sequence length="135" mass="15558">MDDNSDYQVDLECDISLGTIPDDIRVPDVKPESNNTSIYRKKHLHSQTNFGTLGQDSSSKSSAERESISYVVYAKWCILEESIHKQMIPWIHQNEKQENEEGNKLNRNANKTLSWRKYHDGLSALPNNDSIHQKI</sequence>
<name>A0ABD3XDJ7_SINWO</name>
<evidence type="ECO:0000313" key="1">
    <source>
        <dbReference type="EMBL" id="KAL3884339.1"/>
    </source>
</evidence>
<keyword evidence="2" id="KW-1185">Reference proteome</keyword>
<dbReference type="AlphaFoldDB" id="A0ABD3XDJ7"/>
<dbReference type="Proteomes" id="UP001634394">
    <property type="component" value="Unassembled WGS sequence"/>
</dbReference>
<organism evidence="1 2">
    <name type="scientific">Sinanodonta woodiana</name>
    <name type="common">Chinese pond mussel</name>
    <name type="synonym">Anodonta woodiana</name>
    <dbReference type="NCBI Taxonomy" id="1069815"/>
    <lineage>
        <taxon>Eukaryota</taxon>
        <taxon>Metazoa</taxon>
        <taxon>Spiralia</taxon>
        <taxon>Lophotrochozoa</taxon>
        <taxon>Mollusca</taxon>
        <taxon>Bivalvia</taxon>
        <taxon>Autobranchia</taxon>
        <taxon>Heteroconchia</taxon>
        <taxon>Palaeoheterodonta</taxon>
        <taxon>Unionida</taxon>
        <taxon>Unionoidea</taxon>
        <taxon>Unionidae</taxon>
        <taxon>Unioninae</taxon>
        <taxon>Sinanodonta</taxon>
    </lineage>
</organism>